<dbReference type="PANTHER" id="PTHR33406:SF13">
    <property type="entry name" value="MEMBRANE PROTEIN YDFJ"/>
    <property type="match status" value="1"/>
</dbReference>
<evidence type="ECO:0000256" key="6">
    <source>
        <dbReference type="SAM" id="Phobius"/>
    </source>
</evidence>
<evidence type="ECO:0000259" key="7">
    <source>
        <dbReference type="Pfam" id="PF03176"/>
    </source>
</evidence>
<evidence type="ECO:0000256" key="5">
    <source>
        <dbReference type="ARBA" id="ARBA00023136"/>
    </source>
</evidence>
<evidence type="ECO:0000256" key="1">
    <source>
        <dbReference type="ARBA" id="ARBA00004651"/>
    </source>
</evidence>
<evidence type="ECO:0000256" key="4">
    <source>
        <dbReference type="ARBA" id="ARBA00022989"/>
    </source>
</evidence>
<feature type="transmembrane region" description="Helical" evidence="6">
    <location>
        <begin position="426"/>
        <end position="453"/>
    </location>
</feature>
<feature type="transmembrane region" description="Helical" evidence="6">
    <location>
        <begin position="313"/>
        <end position="335"/>
    </location>
</feature>
<feature type="transmembrane region" description="Helical" evidence="6">
    <location>
        <begin position="356"/>
        <end position="376"/>
    </location>
</feature>
<evidence type="ECO:0000256" key="2">
    <source>
        <dbReference type="ARBA" id="ARBA00022475"/>
    </source>
</evidence>
<dbReference type="InterPro" id="IPR050545">
    <property type="entry name" value="Mycobact_MmpL"/>
</dbReference>
<feature type="transmembrane region" description="Helical" evidence="6">
    <location>
        <begin position="688"/>
        <end position="706"/>
    </location>
</feature>
<keyword evidence="3 6" id="KW-0812">Transmembrane</keyword>
<feature type="transmembrane region" description="Helical" evidence="6">
    <location>
        <begin position="743"/>
        <end position="763"/>
    </location>
</feature>
<dbReference type="RefSeq" id="WP_310837829.1">
    <property type="nucleotide sequence ID" value="NZ_JAVLSM010000009.1"/>
</dbReference>
<accession>A0AAE4K7U0</accession>
<keyword evidence="2" id="KW-1003">Cell membrane</keyword>
<dbReference type="EMBL" id="JAVRAA010000004">
    <property type="protein sequence ID" value="MDT0337120.1"/>
    <property type="molecule type" value="Genomic_DNA"/>
</dbReference>
<keyword evidence="4 6" id="KW-1133">Transmembrane helix</keyword>
<dbReference type="Gene3D" id="1.20.1640.10">
    <property type="entry name" value="Multidrug efflux transporter AcrB transmembrane domain"/>
    <property type="match status" value="2"/>
</dbReference>
<dbReference type="GO" id="GO:0005886">
    <property type="term" value="C:plasma membrane"/>
    <property type="evidence" value="ECO:0007669"/>
    <property type="project" value="UniProtKB-SubCell"/>
</dbReference>
<dbReference type="SUPFAM" id="SSF82866">
    <property type="entry name" value="Multidrug efflux transporter AcrB transmembrane domain"/>
    <property type="match status" value="2"/>
</dbReference>
<gene>
    <name evidence="8" type="ORF">RJN63_09800</name>
</gene>
<dbReference type="Pfam" id="PF03176">
    <property type="entry name" value="MMPL"/>
    <property type="match status" value="1"/>
</dbReference>
<name>A0AAE4K7U0_9BURK</name>
<feature type="transmembrane region" description="Helical" evidence="6">
    <location>
        <begin position="287"/>
        <end position="307"/>
    </location>
</feature>
<dbReference type="PANTHER" id="PTHR33406">
    <property type="entry name" value="MEMBRANE PROTEIN MJ1562-RELATED"/>
    <property type="match status" value="1"/>
</dbReference>
<feature type="transmembrane region" description="Helical" evidence="6">
    <location>
        <begin position="262"/>
        <end position="280"/>
    </location>
</feature>
<proteinExistence type="predicted"/>
<feature type="transmembrane region" description="Helical" evidence="6">
    <location>
        <begin position="662"/>
        <end position="681"/>
    </location>
</feature>
<comment type="caution">
    <text evidence="8">The sequence shown here is derived from an EMBL/GenBank/DDBJ whole genome shotgun (WGS) entry which is preliminary data.</text>
</comment>
<dbReference type="AlphaFoldDB" id="A0AAE4K7U0"/>
<sequence>MTKPARRLPRLPRLLALAWLLAVLLVAGHNAWLWLGQRASPDTDILALLPGTGGRDAVRQQAFSHMVDAAQQKLVVLVGDRDWSRAQAGAQAYLTVLRAHSGLIAPISGDDAQWQNQWLDSLAGSRSLLLSEAQRAQLASGTPQAWSQRALSGLYGAFGGPRLGAWQDDPFGLFSDWVQERARETPVRPRDGQLFVERDGVNYALLLLELKAPAFSMQAQEQIVPLLAQARQAAHGEAGEVITGGVILHAAAASAQAGSESATIGAGSLLGILLLMWLSFRSLKPILYIALSIAVGCLGALSVSMLLFGKIHLLTLVFGASLIGIAQDYGIYFLCARLAAPAAQDSTTLLRRLLPGLALMLLAALIGYLGMALTPFPGLQQMAVFSALGLIFAWLTVACWFPRLIGPHSLRASPQAQRFGRSIARWPDLLGGAAWHLVLPAAVALIGLALVGITRLHSSDDIRALQNSPPALLQDQIRISQLLDMAAPVQFYLVRGASPEAVLRQEEALREKLQPLVQGKLISGVQAVSNWVPSQQRQQDNLTLLRRVLLEPQAATPDAVTLTAQAIDESPQWAQALRQRMLDKTQPLTPAEFLATPAGTASRHLWLGQVDGQFASIVALRGLTDYRQLDRLAAVADGLPGVQWVDKVGDISAVLRQYRITMGWALLCAYAAIFALLALRYRRRAWRALAPPLLASLLTLGLFGWLGLPLQLFHVLAGLLVLGLGVDYGIFLLEASGHQRPHAWLTVGLSAASALLSFGLLALSHSPPLHAFGLTMLCGMLLVWLLAPLFTHPGRDPLLVQRAQPDKESA</sequence>
<feature type="transmembrane region" description="Helical" evidence="6">
    <location>
        <begin position="712"/>
        <end position="731"/>
    </location>
</feature>
<feature type="transmembrane region" description="Helical" evidence="6">
    <location>
        <begin position="382"/>
        <end position="405"/>
    </location>
</feature>
<keyword evidence="5 6" id="KW-0472">Membrane</keyword>
<comment type="subcellular location">
    <subcellularLocation>
        <location evidence="1">Cell membrane</location>
        <topology evidence="1">Multi-pass membrane protein</topology>
    </subcellularLocation>
</comment>
<evidence type="ECO:0000313" key="8">
    <source>
        <dbReference type="EMBL" id="MDT0337120.1"/>
    </source>
</evidence>
<feature type="transmembrane region" description="Helical" evidence="6">
    <location>
        <begin position="769"/>
        <end position="790"/>
    </location>
</feature>
<feature type="domain" description="Membrane transport protein MMPL" evidence="7">
    <location>
        <begin position="204"/>
        <end position="428"/>
    </location>
</feature>
<reference evidence="8" key="1">
    <citation type="submission" date="2023-02" db="EMBL/GenBank/DDBJ databases">
        <title>Description of Herbaspirillum huttiense subsp. nephrolepsisexaltata and Herbaspirillum huttiense subsp. lycopersicon.</title>
        <authorList>
            <person name="Poudel M."/>
            <person name="Sharma A."/>
            <person name="Goss E."/>
            <person name="Tapia J.H."/>
            <person name="Harmon C.M."/>
            <person name="Jones J.B."/>
        </authorList>
    </citation>
    <scope>NUCLEOTIDE SEQUENCE</scope>
    <source>
        <strain evidence="8">NC40101</strain>
    </source>
</reference>
<organism evidence="8">
    <name type="scientific">Herbaspirillum huttiense subsp. nephrolepidis</name>
    <dbReference type="NCBI Taxonomy" id="3075126"/>
    <lineage>
        <taxon>Bacteria</taxon>
        <taxon>Pseudomonadati</taxon>
        <taxon>Pseudomonadota</taxon>
        <taxon>Betaproteobacteria</taxon>
        <taxon>Burkholderiales</taxon>
        <taxon>Oxalobacteraceae</taxon>
        <taxon>Herbaspirillum</taxon>
    </lineage>
</organism>
<dbReference type="InterPro" id="IPR004869">
    <property type="entry name" value="MMPL_dom"/>
</dbReference>
<evidence type="ECO:0000256" key="3">
    <source>
        <dbReference type="ARBA" id="ARBA00022692"/>
    </source>
</evidence>
<protein>
    <submittedName>
        <fullName evidence="8">MMPL family transporter</fullName>
    </submittedName>
</protein>